<proteinExistence type="inferred from homology"/>
<evidence type="ECO:0000256" key="3">
    <source>
        <dbReference type="ARBA" id="ARBA00023002"/>
    </source>
</evidence>
<dbReference type="InterPro" id="IPR017697">
    <property type="entry name" value="Xdh"/>
</dbReference>
<keyword evidence="4" id="KW-0408">Iron</keyword>
<dbReference type="Gene3D" id="3.90.1170.50">
    <property type="entry name" value="Aldehyde oxidase/xanthine dehydrogenase, a/b hammerhead"/>
    <property type="match status" value="1"/>
</dbReference>
<dbReference type="InterPro" id="IPR016208">
    <property type="entry name" value="Ald_Oxase/xanthine_DH-like"/>
</dbReference>
<feature type="domain" description="2Fe-2S ferredoxin-type" evidence="5">
    <location>
        <begin position="33"/>
        <end position="107"/>
    </location>
</feature>
<dbReference type="SMART" id="SM01008">
    <property type="entry name" value="Ald_Xan_dh_C"/>
    <property type="match status" value="1"/>
</dbReference>
<dbReference type="Pfam" id="PF01799">
    <property type="entry name" value="Fer2_2"/>
    <property type="match status" value="1"/>
</dbReference>
<dbReference type="Pfam" id="PF01315">
    <property type="entry name" value="Ald_Xan_dh_C"/>
    <property type="match status" value="1"/>
</dbReference>
<dbReference type="InterPro" id="IPR006058">
    <property type="entry name" value="2Fe2S_fd_BS"/>
</dbReference>
<dbReference type="OrthoDB" id="9759099at2"/>
<evidence type="ECO:0000259" key="5">
    <source>
        <dbReference type="PROSITE" id="PS51085"/>
    </source>
</evidence>
<comment type="caution">
    <text evidence="6">The sequence shown here is derived from an EMBL/GenBank/DDBJ whole genome shotgun (WGS) entry which is preliminary data.</text>
</comment>
<accession>W6N4D7</accession>
<dbReference type="EC" id="1.17.1.4" evidence="6"/>
<dbReference type="NCBIfam" id="TIGR03311">
    <property type="entry name" value="Se_dep_XDH"/>
    <property type="match status" value="1"/>
</dbReference>
<dbReference type="InterPro" id="IPR002888">
    <property type="entry name" value="2Fe-2S-bd"/>
</dbReference>
<dbReference type="InterPro" id="IPR000674">
    <property type="entry name" value="Ald_Oxase/Xan_DH_a/b"/>
</dbReference>
<dbReference type="EMBL" id="CBXI010000010">
    <property type="protein sequence ID" value="CDL90830.1"/>
    <property type="molecule type" value="Genomic_DNA"/>
</dbReference>
<dbReference type="SUPFAM" id="SSF54665">
    <property type="entry name" value="CO dehydrogenase molybdoprotein N-domain-like"/>
    <property type="match status" value="1"/>
</dbReference>
<dbReference type="SUPFAM" id="SSF56003">
    <property type="entry name" value="Molybdenum cofactor-binding domain"/>
    <property type="match status" value="1"/>
</dbReference>
<sequence>MNRGQFELGPLFNMESWFQLFYCKILKMNSEDIMITFILNGNKVSAPAELKLIDYLRDEARLTSVKNGCAKGTCGACIVLIDGKNVRACTKKIKDIENKNVVTVEGLNETEQKIYSEAFAKAGAVQCGFCIPGMVMSAKALIDHNPEPTSVDVKKAIKNNLCRCTGYVKIEKAILMAAEAFRKDVDIKLDEEAKVGSRMSRIDAVDKTLGRAMYPDDYYMEGMLYGKALRSKYPRAKVISINTSKAKKLKGVHAVLTAEDVPANNYQGYIFRDWPTMIAPGEETRYVGDAIAIVAAETREILNKALSLIEVEYEELKPITNVHDALKEDAYKIHEKGNVLSNTYVKRGDPDSAIANSKYVVTKTYKTMPIDHAFMEPESAIAFYKEDVLTLYVSSQHIHHDHEEISYILGLPKDKVHVISAYVGGGFGGKEDLTVQHHAALLTYYTKRPVKVTFSREESLLVHPKRHAMETEITTACDEDGKITALKARVLADTGAYASLGSVVLERACTHLCGPYRIPNIELDGYAIYTNNPPAGAFRGFGVPQTTFGSETNINILAEKVGLDKWKFRYKNAAKPGDSLPTGQICDETTAAIEVIKASKEEYYKYLSSKEYYVGIGLAMKNTGCGVGTVDTGRCNLEIKGGKVILETSAQCIGQGLGTVMVQICGETTGIPLKLIERCAPDTDITPDSGATTASRQTLITGEATRRASLKLKEALKYKSLNELEGEIFKGEFTAVTDRLTSKKEHPKQHESYGYAVQLVVLDKEGRVCKVFVAQDVGTAINPTNIEGQIEGGVVMGLGFALTEKFETENGYVKSKFGTIGLWRSTEIPDIQYKLIEKKLGKLAYGAKGVGEIVLIPTISAAADAYYELDGKRRFNLPLQNTFYNRK</sequence>
<dbReference type="Proteomes" id="UP000019482">
    <property type="component" value="Unassembled WGS sequence"/>
</dbReference>
<dbReference type="InterPro" id="IPR036884">
    <property type="entry name" value="2Fe-2S-bd_dom_sf"/>
</dbReference>
<comment type="similarity">
    <text evidence="1">Belongs to the xanthine dehydrogenase family.</text>
</comment>
<dbReference type="CDD" id="cd00207">
    <property type="entry name" value="fer2"/>
    <property type="match status" value="1"/>
</dbReference>
<dbReference type="InterPro" id="IPR046867">
    <property type="entry name" value="AldOxase/xan_DH_MoCoBD2"/>
</dbReference>
<protein>
    <submittedName>
        <fullName evidence="6">Xanthine dehydrogenase, molybdenum binding subunit</fullName>
        <ecNumber evidence="6">1.17.1.4</ecNumber>
    </submittedName>
</protein>
<dbReference type="Gene3D" id="3.30.365.10">
    <property type="entry name" value="Aldehyde oxidase/xanthine dehydrogenase, molybdopterin binding domain"/>
    <property type="match status" value="4"/>
</dbReference>
<dbReference type="InterPro" id="IPR037165">
    <property type="entry name" value="AldOxase/xan_DH_Mopterin-bd_sf"/>
</dbReference>
<dbReference type="GO" id="GO:0004854">
    <property type="term" value="F:xanthine dehydrogenase activity"/>
    <property type="evidence" value="ECO:0007669"/>
    <property type="project" value="UniProtKB-EC"/>
</dbReference>
<dbReference type="InterPro" id="IPR012675">
    <property type="entry name" value="Beta-grasp_dom_sf"/>
</dbReference>
<dbReference type="GO" id="GO:0051537">
    <property type="term" value="F:2 iron, 2 sulfur cluster binding"/>
    <property type="evidence" value="ECO:0007669"/>
    <property type="project" value="InterPro"/>
</dbReference>
<evidence type="ECO:0000256" key="2">
    <source>
        <dbReference type="ARBA" id="ARBA00022723"/>
    </source>
</evidence>
<evidence type="ECO:0000256" key="4">
    <source>
        <dbReference type="ARBA" id="ARBA00023004"/>
    </source>
</evidence>
<dbReference type="PROSITE" id="PS00197">
    <property type="entry name" value="2FE2S_FER_1"/>
    <property type="match status" value="1"/>
</dbReference>
<dbReference type="PROSITE" id="PS51085">
    <property type="entry name" value="2FE2S_FER_2"/>
    <property type="match status" value="1"/>
</dbReference>
<keyword evidence="3 6" id="KW-0560">Oxidoreductase</keyword>
<dbReference type="Gene3D" id="1.10.150.120">
    <property type="entry name" value="[2Fe-2S]-binding domain"/>
    <property type="match status" value="1"/>
</dbReference>
<keyword evidence="2" id="KW-0479">Metal-binding</keyword>
<name>W6N4D7_CLOTY</name>
<dbReference type="SUPFAM" id="SSF47741">
    <property type="entry name" value="CO dehydrogenase ISP C-domain like"/>
    <property type="match status" value="1"/>
</dbReference>
<evidence type="ECO:0000313" key="7">
    <source>
        <dbReference type="Proteomes" id="UP000019482"/>
    </source>
</evidence>
<dbReference type="InterPro" id="IPR036010">
    <property type="entry name" value="2Fe-2S_ferredoxin-like_sf"/>
</dbReference>
<gene>
    <name evidence="6" type="ORF">CTDIVETGP_0900</name>
</gene>
<dbReference type="InterPro" id="IPR036856">
    <property type="entry name" value="Ald_Oxase/Xan_DH_a/b_sf"/>
</dbReference>
<dbReference type="InterPro" id="IPR001041">
    <property type="entry name" value="2Fe-2S_ferredoxin-type"/>
</dbReference>
<dbReference type="AlphaFoldDB" id="W6N4D7"/>
<dbReference type="Pfam" id="PF02738">
    <property type="entry name" value="MoCoBD_1"/>
    <property type="match status" value="1"/>
</dbReference>
<keyword evidence="7" id="KW-1185">Reference proteome</keyword>
<evidence type="ECO:0000256" key="1">
    <source>
        <dbReference type="ARBA" id="ARBA00006849"/>
    </source>
</evidence>
<organism evidence="6 7">
    <name type="scientific">Clostridium tyrobutyricum DIVETGP</name>
    <dbReference type="NCBI Taxonomy" id="1408889"/>
    <lineage>
        <taxon>Bacteria</taxon>
        <taxon>Bacillati</taxon>
        <taxon>Bacillota</taxon>
        <taxon>Clostridia</taxon>
        <taxon>Eubacteriales</taxon>
        <taxon>Clostridiaceae</taxon>
        <taxon>Clostridium</taxon>
    </lineage>
</organism>
<evidence type="ECO:0000313" key="6">
    <source>
        <dbReference type="EMBL" id="CDL90830.1"/>
    </source>
</evidence>
<dbReference type="InterPro" id="IPR008274">
    <property type="entry name" value="AldOxase/xan_DH_MoCoBD1"/>
</dbReference>
<dbReference type="PANTHER" id="PTHR11908:SF157">
    <property type="entry name" value="XANTHINE DEHYDROGENASE SUBUNIT D-RELATED"/>
    <property type="match status" value="1"/>
</dbReference>
<dbReference type="PANTHER" id="PTHR11908">
    <property type="entry name" value="XANTHINE DEHYDROGENASE"/>
    <property type="match status" value="1"/>
</dbReference>
<dbReference type="Pfam" id="PF20256">
    <property type="entry name" value="MoCoBD_2"/>
    <property type="match status" value="1"/>
</dbReference>
<dbReference type="GO" id="GO:0005506">
    <property type="term" value="F:iron ion binding"/>
    <property type="evidence" value="ECO:0007669"/>
    <property type="project" value="InterPro"/>
</dbReference>
<dbReference type="Pfam" id="PF00111">
    <property type="entry name" value="Fer2"/>
    <property type="match status" value="1"/>
</dbReference>
<reference evidence="6 7" key="1">
    <citation type="journal article" date="2015" name="Genome Announc.">
        <title>Draft Genome Sequence of Clostridium tyrobutyricum Strain DIVETGP, Isolated from Cow's Milk for Grana Padano Production.</title>
        <authorList>
            <person name="Soggiu A."/>
            <person name="Piras C."/>
            <person name="Gaiarsa S."/>
            <person name="Sassera D."/>
            <person name="Roncada P."/>
            <person name="Bendixen E."/>
            <person name="Brasca M."/>
            <person name="Bonizzi L."/>
        </authorList>
    </citation>
    <scope>NUCLEOTIDE SEQUENCE [LARGE SCALE GENOMIC DNA]</scope>
    <source>
        <strain evidence="6 7">DIVETGP</strain>
    </source>
</reference>
<dbReference type="SUPFAM" id="SSF54292">
    <property type="entry name" value="2Fe-2S ferredoxin-like"/>
    <property type="match status" value="1"/>
</dbReference>
<dbReference type="Gene3D" id="3.10.20.30">
    <property type="match status" value="1"/>
</dbReference>